<evidence type="ECO:0000256" key="1">
    <source>
        <dbReference type="ARBA" id="ARBA00004651"/>
    </source>
</evidence>
<dbReference type="GO" id="GO:0005886">
    <property type="term" value="C:plasma membrane"/>
    <property type="evidence" value="ECO:0007669"/>
    <property type="project" value="UniProtKB-SubCell"/>
</dbReference>
<sequence>MRPARGGRRGVAATWDHRAAAAMILTLAAATLRRHRVRTLLAVLGVAVSAALLLDMVMLSTGMRESFRGFLTREGFQLRVSPKGTLPFDTEATIGDAARLVRAIEANRDVETASPVLGAQLYLLRATPEGADSAVATTFALGLLADRQGDYELLAGGHATAPDRIVVSDAFLRATGARLGDTLDAAAGFDPQLRSYQGRGRLVVAGRGRFFYTAAEQVVAAVPLATLQRLGGPDRADRVSLVMVKSRAGADVEAVRAWIEREIPTVTAISTETALRQVDERLSYFRQLAFILGAISLVVGFLLVTTLVTVSVNERLGEIAVLRAIGVSRAHVVQQIVLEGFALNLAGALLGLALGLVTARYLNAILSDFPGLPAAFDFFLFQPRAAYTALGLLFTSGVLAGVYPSWRAASLPLATTLRQEAVA</sequence>
<comment type="subcellular location">
    <subcellularLocation>
        <location evidence="1">Cell membrane</location>
        <topology evidence="1">Multi-pass membrane protein</topology>
    </subcellularLocation>
</comment>
<feature type="transmembrane region" description="Helical" evidence="7">
    <location>
        <begin position="341"/>
        <end position="363"/>
    </location>
</feature>
<proteinExistence type="inferred from homology"/>
<evidence type="ECO:0000259" key="8">
    <source>
        <dbReference type="Pfam" id="PF02687"/>
    </source>
</evidence>
<keyword evidence="3 7" id="KW-0812">Transmembrane</keyword>
<feature type="domain" description="MacB-like periplasmic core" evidence="9">
    <location>
        <begin position="39"/>
        <end position="261"/>
    </location>
</feature>
<dbReference type="EMBL" id="CADCTU010000612">
    <property type="protein sequence ID" value="CAA9336888.1"/>
    <property type="molecule type" value="Genomic_DNA"/>
</dbReference>
<protein>
    <recommendedName>
        <fullName evidence="11">ABC3 transporter permease protein domain-containing protein</fullName>
    </recommendedName>
</protein>
<evidence type="ECO:0000256" key="4">
    <source>
        <dbReference type="ARBA" id="ARBA00022989"/>
    </source>
</evidence>
<feature type="domain" description="ABC3 transporter permease C-terminal" evidence="8">
    <location>
        <begin position="291"/>
        <end position="412"/>
    </location>
</feature>
<dbReference type="Pfam" id="PF02687">
    <property type="entry name" value="FtsX"/>
    <property type="match status" value="1"/>
</dbReference>
<evidence type="ECO:0000256" key="6">
    <source>
        <dbReference type="ARBA" id="ARBA00038076"/>
    </source>
</evidence>
<organism evidence="10">
    <name type="scientific">uncultured Gemmatimonadaceae bacterium</name>
    <dbReference type="NCBI Taxonomy" id="246130"/>
    <lineage>
        <taxon>Bacteria</taxon>
        <taxon>Pseudomonadati</taxon>
        <taxon>Gemmatimonadota</taxon>
        <taxon>Gemmatimonadia</taxon>
        <taxon>Gemmatimonadales</taxon>
        <taxon>Gemmatimonadaceae</taxon>
        <taxon>environmental samples</taxon>
    </lineage>
</organism>
<evidence type="ECO:0000256" key="2">
    <source>
        <dbReference type="ARBA" id="ARBA00022475"/>
    </source>
</evidence>
<evidence type="ECO:0000256" key="3">
    <source>
        <dbReference type="ARBA" id="ARBA00022692"/>
    </source>
</evidence>
<feature type="transmembrane region" description="Helical" evidence="7">
    <location>
        <begin position="288"/>
        <end position="312"/>
    </location>
</feature>
<keyword evidence="2" id="KW-1003">Cell membrane</keyword>
<dbReference type="PANTHER" id="PTHR30572:SF4">
    <property type="entry name" value="ABC TRANSPORTER PERMEASE YTRF"/>
    <property type="match status" value="1"/>
</dbReference>
<reference evidence="10" key="1">
    <citation type="submission" date="2020-02" db="EMBL/GenBank/DDBJ databases">
        <authorList>
            <person name="Meier V. D."/>
        </authorList>
    </citation>
    <scope>NUCLEOTIDE SEQUENCE</scope>
    <source>
        <strain evidence="10">AVDCRST_MAG11</strain>
    </source>
</reference>
<evidence type="ECO:0000259" key="9">
    <source>
        <dbReference type="Pfam" id="PF12704"/>
    </source>
</evidence>
<evidence type="ECO:0008006" key="11">
    <source>
        <dbReference type="Google" id="ProtNLM"/>
    </source>
</evidence>
<gene>
    <name evidence="10" type="ORF">AVDCRST_MAG11-2761</name>
</gene>
<dbReference type="InterPro" id="IPR050250">
    <property type="entry name" value="Macrolide_Exporter_MacB"/>
</dbReference>
<evidence type="ECO:0000256" key="5">
    <source>
        <dbReference type="ARBA" id="ARBA00023136"/>
    </source>
</evidence>
<dbReference type="Pfam" id="PF12704">
    <property type="entry name" value="MacB_PCD"/>
    <property type="match status" value="1"/>
</dbReference>
<feature type="transmembrane region" description="Helical" evidence="7">
    <location>
        <begin position="38"/>
        <end position="59"/>
    </location>
</feature>
<dbReference type="PANTHER" id="PTHR30572">
    <property type="entry name" value="MEMBRANE COMPONENT OF TRANSPORTER-RELATED"/>
    <property type="match status" value="1"/>
</dbReference>
<accession>A0A6J4LLQ5</accession>
<keyword evidence="5 7" id="KW-0472">Membrane</keyword>
<keyword evidence="4 7" id="KW-1133">Transmembrane helix</keyword>
<dbReference type="GO" id="GO:0022857">
    <property type="term" value="F:transmembrane transporter activity"/>
    <property type="evidence" value="ECO:0007669"/>
    <property type="project" value="TreeGrafter"/>
</dbReference>
<name>A0A6J4LLQ5_9BACT</name>
<dbReference type="InterPro" id="IPR003838">
    <property type="entry name" value="ABC3_permease_C"/>
</dbReference>
<evidence type="ECO:0000256" key="7">
    <source>
        <dbReference type="SAM" id="Phobius"/>
    </source>
</evidence>
<evidence type="ECO:0000313" key="10">
    <source>
        <dbReference type="EMBL" id="CAA9336888.1"/>
    </source>
</evidence>
<feature type="transmembrane region" description="Helical" evidence="7">
    <location>
        <begin position="384"/>
        <end position="403"/>
    </location>
</feature>
<dbReference type="InterPro" id="IPR025857">
    <property type="entry name" value="MacB_PCD"/>
</dbReference>
<comment type="similarity">
    <text evidence="6">Belongs to the ABC-4 integral membrane protein family.</text>
</comment>
<dbReference type="AlphaFoldDB" id="A0A6J4LLQ5"/>